<reference evidence="1" key="1">
    <citation type="journal article" date="2014" name="Int. J. Syst. Evol. Microbiol.">
        <title>Complete genome sequence of Corynebacterium casei LMG S-19264T (=DSM 44701T), isolated from a smear-ripened cheese.</title>
        <authorList>
            <consortium name="US DOE Joint Genome Institute (JGI-PGF)"/>
            <person name="Walter F."/>
            <person name="Albersmeier A."/>
            <person name="Kalinowski J."/>
            <person name="Ruckert C."/>
        </authorList>
    </citation>
    <scope>NUCLEOTIDE SEQUENCE</scope>
    <source>
        <strain evidence="1">JCM 3172</strain>
    </source>
</reference>
<organism evidence="1 2">
    <name type="scientific">Streptomyces purpureus</name>
    <dbReference type="NCBI Taxonomy" id="1951"/>
    <lineage>
        <taxon>Bacteria</taxon>
        <taxon>Bacillati</taxon>
        <taxon>Actinomycetota</taxon>
        <taxon>Actinomycetes</taxon>
        <taxon>Kitasatosporales</taxon>
        <taxon>Streptomycetaceae</taxon>
        <taxon>Streptomyces</taxon>
    </lineage>
</organism>
<accession>A0A918HGY8</accession>
<keyword evidence="2" id="KW-1185">Reference proteome</keyword>
<comment type="caution">
    <text evidence="1">The sequence shown here is derived from an EMBL/GenBank/DDBJ whole genome shotgun (WGS) entry which is preliminary data.</text>
</comment>
<dbReference type="Proteomes" id="UP000619486">
    <property type="component" value="Unassembled WGS sequence"/>
</dbReference>
<sequence>MSSRTHQSLRGTLPDLATYPPGDIGQVLLDGRLVEHAQPFDEAGVLSELGFGLNFRGPCTLSDGCRQVGTGEVARF</sequence>
<evidence type="ECO:0000313" key="2">
    <source>
        <dbReference type="Proteomes" id="UP000619486"/>
    </source>
</evidence>
<dbReference type="EMBL" id="BMQQ01000032">
    <property type="protein sequence ID" value="GGT57972.1"/>
    <property type="molecule type" value="Genomic_DNA"/>
</dbReference>
<evidence type="ECO:0000313" key="1">
    <source>
        <dbReference type="EMBL" id="GGT57972.1"/>
    </source>
</evidence>
<gene>
    <name evidence="1" type="ORF">GCM10014713_59440</name>
</gene>
<dbReference type="AlphaFoldDB" id="A0A918HGY8"/>
<protein>
    <submittedName>
        <fullName evidence="1">Uncharacterized protein</fullName>
    </submittedName>
</protein>
<reference evidence="1" key="2">
    <citation type="submission" date="2020-09" db="EMBL/GenBank/DDBJ databases">
        <authorList>
            <person name="Sun Q."/>
            <person name="Ohkuma M."/>
        </authorList>
    </citation>
    <scope>NUCLEOTIDE SEQUENCE</scope>
    <source>
        <strain evidence="1">JCM 3172</strain>
    </source>
</reference>
<proteinExistence type="predicted"/>
<name>A0A918HGY8_9ACTN</name>